<evidence type="ECO:0000313" key="2">
    <source>
        <dbReference type="Proteomes" id="UP000183794"/>
    </source>
</evidence>
<organism evidence="1 2">
    <name type="scientific">Moritella viscosa</name>
    <dbReference type="NCBI Taxonomy" id="80854"/>
    <lineage>
        <taxon>Bacteria</taxon>
        <taxon>Pseudomonadati</taxon>
        <taxon>Pseudomonadota</taxon>
        <taxon>Gammaproteobacteria</taxon>
        <taxon>Alteromonadales</taxon>
        <taxon>Moritellaceae</taxon>
        <taxon>Moritella</taxon>
    </lineage>
</organism>
<sequence>MPYLITTEQYANLKSTIEDLLAPFDSFAFSDFVTVTPVSALTVKKADQLVTAQGYEITLDLLEQSDERYIIEAYYDITDNKNIYAINEYAQPINLLKNPSFTRICSICDTTTNRSQGLIFSHPQQGDFCAHLACVRKRLPELMPFVNYLQKLPALVNHLEQLQSSVFSQVYSSGAPLRLYLAIVEDEIRQHGFISKQDAIQFHHSFNHATYKKAAQRYQKSAYPKDLSFEFVEKAILYTKQIKSTSLNDKLKQLCGQSVLAENELATAALIISNYIVNNQGLLSHQSPLATDKKLALHNDGSNISEALRLKGKLGDYVRCRITVNSCKYQIVTKRYDIRGKDDTGRVIQFNHSQVITEKSYIYISGFISKFYQNQYGYTISVLKGVKQLSA</sequence>
<protein>
    <submittedName>
        <fullName evidence="1">Uncharacterized protein</fullName>
    </submittedName>
</protein>
<dbReference type="AlphaFoldDB" id="A0A1L0ANZ9"/>
<dbReference type="EMBL" id="FPLD01000036">
    <property type="protein sequence ID" value="SGY89462.1"/>
    <property type="molecule type" value="Genomic_DNA"/>
</dbReference>
<reference evidence="1 2" key="1">
    <citation type="submission" date="2016-11" db="EMBL/GenBank/DDBJ databases">
        <authorList>
            <person name="Jaros S."/>
            <person name="Januszkiewicz K."/>
            <person name="Wedrychowicz H."/>
        </authorList>
    </citation>
    <scope>NUCLEOTIDE SEQUENCE [LARGE SCALE GENOMIC DNA]</scope>
    <source>
        <strain evidence="1">NVI 5450</strain>
    </source>
</reference>
<gene>
    <name evidence="1" type="ORF">NVI5450_0996</name>
</gene>
<name>A0A1L0ANZ9_9GAMM</name>
<proteinExistence type="predicted"/>
<accession>A0A1L0ANZ9</accession>
<dbReference type="RefSeq" id="WP_075496983.1">
    <property type="nucleotide sequence ID" value="NZ_CAWRBC010000096.1"/>
</dbReference>
<dbReference type="OrthoDB" id="6401954at2"/>
<dbReference type="Proteomes" id="UP000183794">
    <property type="component" value="Unassembled WGS sequence"/>
</dbReference>
<evidence type="ECO:0000313" key="1">
    <source>
        <dbReference type="EMBL" id="SGY89462.1"/>
    </source>
</evidence>